<evidence type="ECO:0000313" key="2">
    <source>
        <dbReference type="EMBL" id="PIN18107.1"/>
    </source>
</evidence>
<evidence type="ECO:0000259" key="1">
    <source>
        <dbReference type="SMART" id="SM00743"/>
    </source>
</evidence>
<reference evidence="3" key="1">
    <citation type="journal article" date="2018" name="Gigascience">
        <title>Genome assembly of the Pink Ipe (Handroanthus impetiginosus, Bignoniaceae), a highly valued, ecologically keystone Neotropical timber forest tree.</title>
        <authorList>
            <person name="Silva-Junior O.B."/>
            <person name="Grattapaglia D."/>
            <person name="Novaes E."/>
            <person name="Collevatti R.G."/>
        </authorList>
    </citation>
    <scope>NUCLEOTIDE SEQUENCE [LARGE SCALE GENOMIC DNA]</scope>
    <source>
        <strain evidence="3">cv. UFG-1</strain>
    </source>
</reference>
<feature type="domain" description="Agenet" evidence="1">
    <location>
        <begin position="559"/>
        <end position="615"/>
    </location>
</feature>
<evidence type="ECO:0000313" key="3">
    <source>
        <dbReference type="Proteomes" id="UP000231279"/>
    </source>
</evidence>
<dbReference type="EMBL" id="NKXS01001527">
    <property type="protein sequence ID" value="PIN18107.1"/>
    <property type="molecule type" value="Genomic_DNA"/>
</dbReference>
<feature type="domain" description="Agenet" evidence="1">
    <location>
        <begin position="332"/>
        <end position="400"/>
    </location>
</feature>
<name>A0A2G9HKQ9_9LAMI</name>
<dbReference type="AlphaFoldDB" id="A0A2G9HKQ9"/>
<gene>
    <name evidence="2" type="ORF">CDL12_09233</name>
</gene>
<dbReference type="CDD" id="cd20405">
    <property type="entry name" value="Tudor_Agenet_AtDUF_rpt1_3"/>
    <property type="match status" value="3"/>
</dbReference>
<dbReference type="OrthoDB" id="2020707at2759"/>
<dbReference type="InterPro" id="IPR008395">
    <property type="entry name" value="Agenet-like_dom"/>
</dbReference>
<feature type="domain" description="Agenet" evidence="1">
    <location>
        <begin position="487"/>
        <end position="555"/>
    </location>
</feature>
<dbReference type="Gene3D" id="2.30.30.140">
    <property type="match status" value="3"/>
</dbReference>
<feature type="domain" description="Agenet" evidence="1">
    <location>
        <begin position="403"/>
        <end position="459"/>
    </location>
</feature>
<sequence length="641" mass="75013">MRPKIFRKGDKIEVRMQEDSSIWYTATFLRSSRNQVYVELETLSETEDPTSPLRREYVSAGDVRPAPPPELHRYFKVGEIVEGFCREKKGWREGHVVKVLENSRYTLSFEGDGRKSSLAEMEQWELRADREWVDGSWFPPFLLHENKPTEPVVKSRGLILKIKCSRKASETKLNEGMLVEVKSDEEGFRGSWFTAVIVKPLRNDKFLVEYRTLRTEDKTELLKEEVDISFIRQCPPVVQRIKPFDYLERVDAWYNDGWWEGHIAKVISGCKYVVHFTNADEEMVFEHFKLRPHQEWIDGKWFAVPKVNLTSVNLKSNKVNLKRKHSQRASDTTFRDGMMVEVKSDEEGYQGSWYTAVIVSSLSCDKFLVEYQTLKTDDESEFLREEAFASYIRPCPPKIVQVERFKMLEEVDAWYNDGWWVGLVSKVLDGSKYAVYFWTTNEELIFDHFNLRLHQEWIVAFRKRLKLLVKNKLGKYKGERDGITVVPNFLNGMEVEIKSDEQGYQGSWYPAVIVKSSGSRKYLVEFQTLKTDDGSQLHKEEADAPCIRPCPPIVQTRKDPFKLFDKVDAWYNDGWWVGQICKVLKGKEYLICFGTTNETLKFQHTELRPHQDWIDGQWIFAKRVCLSVESKISDLNSSSFV</sequence>
<dbReference type="CDD" id="cd20406">
    <property type="entry name" value="Tudor_Agenet_AtDUF_rpt2_4"/>
    <property type="match status" value="3"/>
</dbReference>
<accession>A0A2G9HKQ9</accession>
<dbReference type="PANTHER" id="PTHR31917:SF147">
    <property type="entry name" value="AGENET DOMAIN-CONTAINING PROTEIN"/>
    <property type="match status" value="1"/>
</dbReference>
<dbReference type="SMART" id="SM00743">
    <property type="entry name" value="Agenet"/>
    <property type="match status" value="7"/>
</dbReference>
<feature type="domain" description="Agenet" evidence="1">
    <location>
        <begin position="171"/>
        <end position="239"/>
    </location>
</feature>
<feature type="domain" description="Agenet" evidence="1">
    <location>
        <begin position="73"/>
        <end position="134"/>
    </location>
</feature>
<protein>
    <recommendedName>
        <fullName evidence="1">Agenet domain-containing protein</fullName>
    </recommendedName>
</protein>
<dbReference type="PANTHER" id="PTHR31917">
    <property type="entry name" value="AGENET DOMAIN-CONTAINING PROTEIN-RELATED"/>
    <property type="match status" value="1"/>
</dbReference>
<feature type="domain" description="Agenet" evidence="1">
    <location>
        <begin position="242"/>
        <end position="298"/>
    </location>
</feature>
<comment type="caution">
    <text evidence="2">The sequence shown here is derived from an EMBL/GenBank/DDBJ whole genome shotgun (WGS) entry which is preliminary data.</text>
</comment>
<dbReference type="InterPro" id="IPR014002">
    <property type="entry name" value="Agenet_dom_plant"/>
</dbReference>
<dbReference type="Pfam" id="PF05641">
    <property type="entry name" value="Agenet"/>
    <property type="match status" value="4"/>
</dbReference>
<organism evidence="2 3">
    <name type="scientific">Handroanthus impetiginosus</name>
    <dbReference type="NCBI Taxonomy" id="429701"/>
    <lineage>
        <taxon>Eukaryota</taxon>
        <taxon>Viridiplantae</taxon>
        <taxon>Streptophyta</taxon>
        <taxon>Embryophyta</taxon>
        <taxon>Tracheophyta</taxon>
        <taxon>Spermatophyta</taxon>
        <taxon>Magnoliopsida</taxon>
        <taxon>eudicotyledons</taxon>
        <taxon>Gunneridae</taxon>
        <taxon>Pentapetalae</taxon>
        <taxon>asterids</taxon>
        <taxon>lamiids</taxon>
        <taxon>Lamiales</taxon>
        <taxon>Bignoniaceae</taxon>
        <taxon>Crescentiina</taxon>
        <taxon>Tabebuia alliance</taxon>
        <taxon>Handroanthus</taxon>
    </lineage>
</organism>
<proteinExistence type="predicted"/>
<keyword evidence="3" id="KW-1185">Reference proteome</keyword>
<dbReference type="Proteomes" id="UP000231279">
    <property type="component" value="Unassembled WGS sequence"/>
</dbReference>